<dbReference type="PANTHER" id="PTHR42756">
    <property type="entry name" value="TRANSCRIPTIONAL REGULATOR, MARR"/>
    <property type="match status" value="1"/>
</dbReference>
<evidence type="ECO:0000259" key="4">
    <source>
        <dbReference type="PROSITE" id="PS50995"/>
    </source>
</evidence>
<sequence length="144" mass="16949">MKLLLETHEISEQIQMVFVKQYQNVLQNYELTSKHTIILQLAHKKENPTMNEIAEILGVTPSAASQFVKKLEQKRYVKREVNKNNRRETFVLLDNKGRAFFEELSRIDQSVIEKYLLKLPEQDIIQYHAILKKLYDIVVSTSNT</sequence>
<dbReference type="PRINTS" id="PR00598">
    <property type="entry name" value="HTHMARR"/>
</dbReference>
<dbReference type="EMBL" id="JBHUEM010000015">
    <property type="protein sequence ID" value="MFD1737098.1"/>
    <property type="molecule type" value="Genomic_DNA"/>
</dbReference>
<dbReference type="SUPFAM" id="SSF46785">
    <property type="entry name" value="Winged helix' DNA-binding domain"/>
    <property type="match status" value="1"/>
</dbReference>
<dbReference type="InterPro" id="IPR000835">
    <property type="entry name" value="HTH_MarR-typ"/>
</dbReference>
<evidence type="ECO:0000256" key="3">
    <source>
        <dbReference type="ARBA" id="ARBA00023163"/>
    </source>
</evidence>
<comment type="caution">
    <text evidence="5">The sequence shown here is derived from an EMBL/GenBank/DDBJ whole genome shotgun (WGS) entry which is preliminary data.</text>
</comment>
<keyword evidence="6" id="KW-1185">Reference proteome</keyword>
<accession>A0ABW4LSM6</accession>
<dbReference type="InterPro" id="IPR036388">
    <property type="entry name" value="WH-like_DNA-bd_sf"/>
</dbReference>
<gene>
    <name evidence="5" type="ORF">ACFSCX_11100</name>
</gene>
<name>A0ABW4LSM6_9BACI</name>
<dbReference type="PROSITE" id="PS50995">
    <property type="entry name" value="HTH_MARR_2"/>
    <property type="match status" value="1"/>
</dbReference>
<dbReference type="InterPro" id="IPR036390">
    <property type="entry name" value="WH_DNA-bd_sf"/>
</dbReference>
<reference evidence="6" key="1">
    <citation type="journal article" date="2019" name="Int. J. Syst. Evol. Microbiol.">
        <title>The Global Catalogue of Microorganisms (GCM) 10K type strain sequencing project: providing services to taxonomists for standard genome sequencing and annotation.</title>
        <authorList>
            <consortium name="The Broad Institute Genomics Platform"/>
            <consortium name="The Broad Institute Genome Sequencing Center for Infectious Disease"/>
            <person name="Wu L."/>
            <person name="Ma J."/>
        </authorList>
    </citation>
    <scope>NUCLEOTIDE SEQUENCE [LARGE SCALE GENOMIC DNA]</scope>
    <source>
        <strain evidence="6">CCUG 49339</strain>
    </source>
</reference>
<proteinExistence type="predicted"/>
<evidence type="ECO:0000313" key="5">
    <source>
        <dbReference type="EMBL" id="MFD1737098.1"/>
    </source>
</evidence>
<dbReference type="Pfam" id="PF01047">
    <property type="entry name" value="MarR"/>
    <property type="match status" value="1"/>
</dbReference>
<protein>
    <submittedName>
        <fullName evidence="5">MarR family winged helix-turn-helix transcriptional regulator</fullName>
    </submittedName>
</protein>
<dbReference type="Proteomes" id="UP001597214">
    <property type="component" value="Unassembled WGS sequence"/>
</dbReference>
<organism evidence="5 6">
    <name type="scientific">Bacillus salitolerans</name>
    <dbReference type="NCBI Taxonomy" id="1437434"/>
    <lineage>
        <taxon>Bacteria</taxon>
        <taxon>Bacillati</taxon>
        <taxon>Bacillota</taxon>
        <taxon>Bacilli</taxon>
        <taxon>Bacillales</taxon>
        <taxon>Bacillaceae</taxon>
        <taxon>Bacillus</taxon>
    </lineage>
</organism>
<evidence type="ECO:0000256" key="1">
    <source>
        <dbReference type="ARBA" id="ARBA00023015"/>
    </source>
</evidence>
<evidence type="ECO:0000313" key="6">
    <source>
        <dbReference type="Proteomes" id="UP001597214"/>
    </source>
</evidence>
<keyword evidence="1" id="KW-0805">Transcription regulation</keyword>
<dbReference type="Gene3D" id="1.10.10.10">
    <property type="entry name" value="Winged helix-like DNA-binding domain superfamily/Winged helix DNA-binding domain"/>
    <property type="match status" value="1"/>
</dbReference>
<keyword evidence="2" id="KW-0238">DNA-binding</keyword>
<keyword evidence="3" id="KW-0804">Transcription</keyword>
<evidence type="ECO:0000256" key="2">
    <source>
        <dbReference type="ARBA" id="ARBA00023125"/>
    </source>
</evidence>
<dbReference type="RefSeq" id="WP_377928298.1">
    <property type="nucleotide sequence ID" value="NZ_JBHUEM010000015.1"/>
</dbReference>
<dbReference type="SMART" id="SM00347">
    <property type="entry name" value="HTH_MARR"/>
    <property type="match status" value="1"/>
</dbReference>
<dbReference type="PANTHER" id="PTHR42756:SF1">
    <property type="entry name" value="TRANSCRIPTIONAL REPRESSOR OF EMRAB OPERON"/>
    <property type="match status" value="1"/>
</dbReference>
<feature type="domain" description="HTH marR-type" evidence="4">
    <location>
        <begin position="1"/>
        <end position="136"/>
    </location>
</feature>